<dbReference type="AlphaFoldDB" id="A0A0V1MPU4"/>
<keyword evidence="2" id="KW-1185">Reference proteome</keyword>
<comment type="caution">
    <text evidence="1">The sequence shown here is derived from an EMBL/GenBank/DDBJ whole genome shotgun (WGS) entry which is preliminary data.</text>
</comment>
<gene>
    <name evidence="1" type="ORF">T10_78</name>
</gene>
<accession>A0A0V1MPU4</accession>
<evidence type="ECO:0000313" key="1">
    <source>
        <dbReference type="EMBL" id="KRZ73596.1"/>
    </source>
</evidence>
<name>A0A0V1MPU4_9BILA</name>
<organism evidence="1 2">
    <name type="scientific">Trichinella papuae</name>
    <dbReference type="NCBI Taxonomy" id="268474"/>
    <lineage>
        <taxon>Eukaryota</taxon>
        <taxon>Metazoa</taxon>
        <taxon>Ecdysozoa</taxon>
        <taxon>Nematoda</taxon>
        <taxon>Enoplea</taxon>
        <taxon>Dorylaimia</taxon>
        <taxon>Trichinellida</taxon>
        <taxon>Trichinellidae</taxon>
        <taxon>Trichinella</taxon>
    </lineage>
</organism>
<proteinExistence type="predicted"/>
<sequence length="213" mass="23839">MREGTSADQSSRLCMGFGTGSGRSQNAQIIVVWTRLIPFGFTSENNEYKLVLVKITVANYLFRHLCTLTSPYPSFNEAGVNEYCLNRSPRCALLVSCAFNFAPRVARSTRRINEMATLCSSAFLIATIFVRHTHFLHSPARWHPRLGHSGERDARHSLFLNYLLVDPVSGAATVTSFTGRRPCFKAGVARLHNVAATWLTLDFPIASFPRREL</sequence>
<dbReference type="Proteomes" id="UP000054843">
    <property type="component" value="Unassembled WGS sequence"/>
</dbReference>
<reference evidence="1 2" key="1">
    <citation type="submission" date="2015-01" db="EMBL/GenBank/DDBJ databases">
        <title>Evolution of Trichinella species and genotypes.</title>
        <authorList>
            <person name="Korhonen P.K."/>
            <person name="Edoardo P."/>
            <person name="Giuseppe L.R."/>
            <person name="Gasser R.B."/>
        </authorList>
    </citation>
    <scope>NUCLEOTIDE SEQUENCE [LARGE SCALE GENOMIC DNA]</scope>
    <source>
        <strain evidence="1">ISS1980</strain>
    </source>
</reference>
<protein>
    <submittedName>
        <fullName evidence="1">Uncharacterized protein</fullName>
    </submittedName>
</protein>
<evidence type="ECO:0000313" key="2">
    <source>
        <dbReference type="Proteomes" id="UP000054843"/>
    </source>
</evidence>
<dbReference type="EMBL" id="JYDO01000061">
    <property type="protein sequence ID" value="KRZ73596.1"/>
    <property type="molecule type" value="Genomic_DNA"/>
</dbReference>